<organism evidence="1 2">
    <name type="scientific">Ancylostoma ceylanicum</name>
    <dbReference type="NCBI Taxonomy" id="53326"/>
    <lineage>
        <taxon>Eukaryota</taxon>
        <taxon>Metazoa</taxon>
        <taxon>Ecdysozoa</taxon>
        <taxon>Nematoda</taxon>
        <taxon>Chromadorea</taxon>
        <taxon>Rhabditida</taxon>
        <taxon>Rhabditina</taxon>
        <taxon>Rhabditomorpha</taxon>
        <taxon>Strongyloidea</taxon>
        <taxon>Ancylostomatidae</taxon>
        <taxon>Ancylostomatinae</taxon>
        <taxon>Ancylostoma</taxon>
    </lineage>
</organism>
<proteinExistence type="predicted"/>
<comment type="caution">
    <text evidence="1">The sequence shown here is derived from an EMBL/GenBank/DDBJ whole genome shotgun (WGS) entry which is preliminary data.</text>
</comment>
<accession>A0A016VLN1</accession>
<protein>
    <submittedName>
        <fullName evidence="1">Uncharacterized protein</fullName>
    </submittedName>
</protein>
<dbReference type="AlphaFoldDB" id="A0A016VLN1"/>
<dbReference type="EMBL" id="JARK01001344">
    <property type="protein sequence ID" value="EYC28206.1"/>
    <property type="molecule type" value="Genomic_DNA"/>
</dbReference>
<keyword evidence="2" id="KW-1185">Reference proteome</keyword>
<evidence type="ECO:0000313" key="2">
    <source>
        <dbReference type="Proteomes" id="UP000024635"/>
    </source>
</evidence>
<dbReference type="Proteomes" id="UP000024635">
    <property type="component" value="Unassembled WGS sequence"/>
</dbReference>
<reference evidence="2" key="1">
    <citation type="journal article" date="2015" name="Nat. Genet.">
        <title>The genome and transcriptome of the zoonotic hookworm Ancylostoma ceylanicum identify infection-specific gene families.</title>
        <authorList>
            <person name="Schwarz E.M."/>
            <person name="Hu Y."/>
            <person name="Antoshechkin I."/>
            <person name="Miller M.M."/>
            <person name="Sternberg P.W."/>
            <person name="Aroian R.V."/>
        </authorList>
    </citation>
    <scope>NUCLEOTIDE SEQUENCE</scope>
    <source>
        <strain evidence="2">HY135</strain>
    </source>
</reference>
<gene>
    <name evidence="1" type="primary">Acey_s0008.g40</name>
    <name evidence="1" type="ORF">Y032_0008g40</name>
</gene>
<sequence>MYCHLTSEFLSFVVFIVCVGHRPSRTINHAYRCSSGSDALDSDEDRYVISFDLGSDSNDYNYSFSRRCHDFGVFEDETLLVNMSW</sequence>
<evidence type="ECO:0000313" key="1">
    <source>
        <dbReference type="EMBL" id="EYC28206.1"/>
    </source>
</evidence>
<name>A0A016VLN1_9BILA</name>